<dbReference type="GO" id="GO:0003723">
    <property type="term" value="F:RNA binding"/>
    <property type="evidence" value="ECO:0007669"/>
    <property type="project" value="TreeGrafter"/>
</dbReference>
<protein>
    <recommendedName>
        <fullName evidence="1">RNA helicase</fullName>
        <ecNumber evidence="1">3.6.4.13</ecNumber>
    </recommendedName>
</protein>
<dbReference type="InterPro" id="IPR011709">
    <property type="entry name" value="DEAD-box_helicase_OB_fold"/>
</dbReference>
<comment type="catalytic activity">
    <reaction evidence="3">
        <text>ATP + H2O = ADP + phosphate + H(+)</text>
        <dbReference type="Rhea" id="RHEA:13065"/>
        <dbReference type="ChEBI" id="CHEBI:15377"/>
        <dbReference type="ChEBI" id="CHEBI:15378"/>
        <dbReference type="ChEBI" id="CHEBI:30616"/>
        <dbReference type="ChEBI" id="CHEBI:43474"/>
        <dbReference type="ChEBI" id="CHEBI:456216"/>
        <dbReference type="EC" id="3.6.4.13"/>
    </reaction>
</comment>
<dbReference type="PANTHER" id="PTHR18934:SF234">
    <property type="entry name" value="PRE-MRNA-SPLICING FACTOR ATP-DEPENDENT RNA HELICASE DEAH4-RELATED"/>
    <property type="match status" value="1"/>
</dbReference>
<keyword evidence="2" id="KW-0378">Hydrolase</keyword>
<dbReference type="Gene3D" id="1.20.120.1080">
    <property type="match status" value="1"/>
</dbReference>
<gene>
    <name evidence="6" type="ORF">Din_008531</name>
</gene>
<sequence>MAELPLEPSLSRTLMEANECGCLSQALTVAAMLSAETTLLPGRSKSTEKKRKHAPSELPDGSGWGDHIQLLQIYEHWDQTDYDINWCKDNSLQVRGMMFVKDVRKQLCQIMQKIGKGSLDVRTNERLKESRRDYRNLRKALCVGYANQLAERMIRHNGYRTIGFKSQLVQVHPSSVLRTDEEGMLPNYVVYHELIATSRPYMRNLCAIEMPWVAPILKKLEKLNIKKLSGGSSHSEERIEGENLNLPKKDVDVAGPTDDRDSRVQAARERFLARKENR</sequence>
<evidence type="ECO:0000259" key="5">
    <source>
        <dbReference type="Pfam" id="PF07717"/>
    </source>
</evidence>
<evidence type="ECO:0000256" key="1">
    <source>
        <dbReference type="ARBA" id="ARBA00012552"/>
    </source>
</evidence>
<evidence type="ECO:0000256" key="2">
    <source>
        <dbReference type="ARBA" id="ARBA00022806"/>
    </source>
</evidence>
<feature type="region of interest" description="Disordered" evidence="4">
    <location>
        <begin position="231"/>
        <end position="265"/>
    </location>
</feature>
<dbReference type="Pfam" id="PF07717">
    <property type="entry name" value="OB_NTP_bind"/>
    <property type="match status" value="1"/>
</dbReference>
<keyword evidence="2" id="KW-0547">Nucleotide-binding</keyword>
<feature type="domain" description="DEAD-box helicase OB fold" evidence="5">
    <location>
        <begin position="137"/>
        <end position="219"/>
    </location>
</feature>
<reference evidence="6" key="1">
    <citation type="submission" date="2019-08" db="EMBL/GenBank/DDBJ databases">
        <title>Reference gene set and small RNA set construction with multiple tissues from Davidia involucrata Baill.</title>
        <authorList>
            <person name="Yang H."/>
            <person name="Zhou C."/>
            <person name="Li G."/>
            <person name="Wang J."/>
            <person name="Gao P."/>
            <person name="Wang M."/>
            <person name="Wang R."/>
            <person name="Zhao Y."/>
        </authorList>
    </citation>
    <scope>NUCLEOTIDE SEQUENCE</scope>
    <source>
        <tissue evidence="6">Mixed with DoveR01_LX</tissue>
    </source>
</reference>
<dbReference type="Pfam" id="PF21010">
    <property type="entry name" value="HA2_C"/>
    <property type="match status" value="1"/>
</dbReference>
<keyword evidence="2" id="KW-0067">ATP-binding</keyword>
<organism evidence="6">
    <name type="scientific">Davidia involucrata</name>
    <name type="common">Dove tree</name>
    <dbReference type="NCBI Taxonomy" id="16924"/>
    <lineage>
        <taxon>Eukaryota</taxon>
        <taxon>Viridiplantae</taxon>
        <taxon>Streptophyta</taxon>
        <taxon>Embryophyta</taxon>
        <taxon>Tracheophyta</taxon>
        <taxon>Spermatophyta</taxon>
        <taxon>Magnoliopsida</taxon>
        <taxon>eudicotyledons</taxon>
        <taxon>Gunneridae</taxon>
        <taxon>Pentapetalae</taxon>
        <taxon>asterids</taxon>
        <taxon>Cornales</taxon>
        <taxon>Nyssaceae</taxon>
        <taxon>Davidia</taxon>
    </lineage>
</organism>
<dbReference type="EMBL" id="GHES01008531">
    <property type="protein sequence ID" value="MPA39090.1"/>
    <property type="molecule type" value="Transcribed_RNA"/>
</dbReference>
<feature type="compositionally biased region" description="Basic and acidic residues" evidence="4">
    <location>
        <begin position="234"/>
        <end position="265"/>
    </location>
</feature>
<dbReference type="EC" id="3.6.4.13" evidence="1"/>
<feature type="region of interest" description="Disordered" evidence="4">
    <location>
        <begin position="40"/>
        <end position="61"/>
    </location>
</feature>
<evidence type="ECO:0000256" key="3">
    <source>
        <dbReference type="ARBA" id="ARBA00047984"/>
    </source>
</evidence>
<dbReference type="GO" id="GO:0003724">
    <property type="term" value="F:RNA helicase activity"/>
    <property type="evidence" value="ECO:0007669"/>
    <property type="project" value="UniProtKB-EC"/>
</dbReference>
<accession>A0A5B6Z4G9</accession>
<dbReference type="AlphaFoldDB" id="A0A5B6Z4G9"/>
<dbReference type="PANTHER" id="PTHR18934">
    <property type="entry name" value="ATP-DEPENDENT RNA HELICASE"/>
    <property type="match status" value="1"/>
</dbReference>
<evidence type="ECO:0000256" key="4">
    <source>
        <dbReference type="SAM" id="MobiDB-lite"/>
    </source>
</evidence>
<keyword evidence="2" id="KW-0347">Helicase</keyword>
<proteinExistence type="predicted"/>
<evidence type="ECO:0000313" key="6">
    <source>
        <dbReference type="EMBL" id="MPA39090.1"/>
    </source>
</evidence>
<name>A0A5B6Z4G9_DAVIN</name>